<dbReference type="InterPro" id="IPR050595">
    <property type="entry name" value="Bact_response_regulator"/>
</dbReference>
<dbReference type="PANTHER" id="PTHR44591">
    <property type="entry name" value="STRESS RESPONSE REGULATOR PROTEIN 1"/>
    <property type="match status" value="1"/>
</dbReference>
<dbReference type="InterPro" id="IPR001789">
    <property type="entry name" value="Sig_transdc_resp-reg_receiver"/>
</dbReference>
<dbReference type="CDD" id="cd00156">
    <property type="entry name" value="REC"/>
    <property type="match status" value="1"/>
</dbReference>
<evidence type="ECO:0000256" key="2">
    <source>
        <dbReference type="PROSITE-ProRule" id="PRU00169"/>
    </source>
</evidence>
<proteinExistence type="predicted"/>
<dbReference type="Gene3D" id="3.40.50.2300">
    <property type="match status" value="1"/>
</dbReference>
<dbReference type="InterPro" id="IPR011006">
    <property type="entry name" value="CheY-like_superfamily"/>
</dbReference>
<dbReference type="PROSITE" id="PS50110">
    <property type="entry name" value="RESPONSE_REGULATORY"/>
    <property type="match status" value="1"/>
</dbReference>
<keyword evidence="1 2" id="KW-0597">Phosphoprotein</keyword>
<dbReference type="SUPFAM" id="SSF52172">
    <property type="entry name" value="CheY-like"/>
    <property type="match status" value="1"/>
</dbReference>
<evidence type="ECO:0000313" key="4">
    <source>
        <dbReference type="EMBL" id="OGY73122.1"/>
    </source>
</evidence>
<comment type="caution">
    <text evidence="4">The sequence shown here is derived from an EMBL/GenBank/DDBJ whole genome shotgun (WGS) entry which is preliminary data.</text>
</comment>
<feature type="modified residue" description="4-aspartylphosphate" evidence="2">
    <location>
        <position position="55"/>
    </location>
</feature>
<evidence type="ECO:0000313" key="5">
    <source>
        <dbReference type="Proteomes" id="UP000178315"/>
    </source>
</evidence>
<sequence length="126" mass="14539">MDREKTVLFIEDDPDQQKMYSFVFKRAGVRFLQAQNGEDGIKIAEREKPDVILLDILMNGIDGVDTLERMKQNPNIPKTTAIIIFTNYTKEDVLKRAENLGAIEIIIKTDVVPSELVDRIRKKYLK</sequence>
<name>A0A1G2A8I8_9BACT</name>
<evidence type="ECO:0000256" key="1">
    <source>
        <dbReference type="ARBA" id="ARBA00022553"/>
    </source>
</evidence>
<reference evidence="4 5" key="1">
    <citation type="journal article" date="2016" name="Nat. Commun.">
        <title>Thousands of microbial genomes shed light on interconnected biogeochemical processes in an aquifer system.</title>
        <authorList>
            <person name="Anantharaman K."/>
            <person name="Brown C.T."/>
            <person name="Hug L.A."/>
            <person name="Sharon I."/>
            <person name="Castelle C.J."/>
            <person name="Probst A.J."/>
            <person name="Thomas B.C."/>
            <person name="Singh A."/>
            <person name="Wilkins M.J."/>
            <person name="Karaoz U."/>
            <person name="Brodie E.L."/>
            <person name="Williams K.H."/>
            <person name="Hubbard S.S."/>
            <person name="Banfield J.F."/>
        </authorList>
    </citation>
    <scope>NUCLEOTIDE SEQUENCE [LARGE SCALE GENOMIC DNA]</scope>
</reference>
<accession>A0A1G2A8I8</accession>
<dbReference type="PANTHER" id="PTHR44591:SF3">
    <property type="entry name" value="RESPONSE REGULATORY DOMAIN-CONTAINING PROTEIN"/>
    <property type="match status" value="1"/>
</dbReference>
<dbReference type="SMART" id="SM00448">
    <property type="entry name" value="REC"/>
    <property type="match status" value="1"/>
</dbReference>
<evidence type="ECO:0000259" key="3">
    <source>
        <dbReference type="PROSITE" id="PS50110"/>
    </source>
</evidence>
<protein>
    <recommendedName>
        <fullName evidence="3">Response regulatory domain-containing protein</fullName>
    </recommendedName>
</protein>
<dbReference type="GO" id="GO:0000160">
    <property type="term" value="P:phosphorelay signal transduction system"/>
    <property type="evidence" value="ECO:0007669"/>
    <property type="project" value="InterPro"/>
</dbReference>
<dbReference type="AlphaFoldDB" id="A0A1G2A8I8"/>
<dbReference type="Pfam" id="PF00072">
    <property type="entry name" value="Response_reg"/>
    <property type="match status" value="1"/>
</dbReference>
<gene>
    <name evidence="4" type="ORF">A3H61_02860</name>
</gene>
<dbReference type="Proteomes" id="UP000178315">
    <property type="component" value="Unassembled WGS sequence"/>
</dbReference>
<feature type="domain" description="Response regulatory" evidence="3">
    <location>
        <begin position="6"/>
        <end position="124"/>
    </location>
</feature>
<dbReference type="EMBL" id="MHJU01000017">
    <property type="protein sequence ID" value="OGY73122.1"/>
    <property type="molecule type" value="Genomic_DNA"/>
</dbReference>
<organism evidence="4 5">
    <name type="scientific">Candidatus Jacksonbacteria bacterium RIFCSPLOWO2_02_FULL_44_20</name>
    <dbReference type="NCBI Taxonomy" id="1798460"/>
    <lineage>
        <taxon>Bacteria</taxon>
        <taxon>Candidatus Jacksoniibacteriota</taxon>
    </lineage>
</organism>